<evidence type="ECO:0000256" key="1">
    <source>
        <dbReference type="ARBA" id="ARBA00004496"/>
    </source>
</evidence>
<dbReference type="GO" id="GO:0003676">
    <property type="term" value="F:nucleic acid binding"/>
    <property type="evidence" value="ECO:0007669"/>
    <property type="project" value="InterPro"/>
</dbReference>
<feature type="region of interest" description="Disordered" evidence="9">
    <location>
        <begin position="308"/>
        <end position="343"/>
    </location>
</feature>
<dbReference type="OrthoDB" id="19329at2759"/>
<feature type="domain" description="C2H2-type" evidence="10">
    <location>
        <begin position="89"/>
        <end position="111"/>
    </location>
</feature>
<dbReference type="GO" id="GO:0005737">
    <property type="term" value="C:cytoplasm"/>
    <property type="evidence" value="ECO:0007669"/>
    <property type="project" value="UniProtKB-SubCell"/>
</dbReference>
<comment type="caution">
    <text evidence="11">The sequence shown here is derived from an EMBL/GenBank/DDBJ whole genome shotgun (WGS) entry which is preliminary data.</text>
</comment>
<dbReference type="SMART" id="SM00355">
    <property type="entry name" value="ZnF_C2H2"/>
    <property type="match status" value="4"/>
</dbReference>
<reference evidence="11 12" key="1">
    <citation type="submission" date="2016-03" db="EMBL/GenBank/DDBJ databases">
        <title>Choanephora cucurbitarum.</title>
        <authorList>
            <person name="Min B."/>
            <person name="Park H."/>
            <person name="Park J.-H."/>
            <person name="Shin H.-D."/>
            <person name="Choi I.-G."/>
        </authorList>
    </citation>
    <scope>NUCLEOTIDE SEQUENCE [LARGE SCALE GENOMIC DNA]</scope>
    <source>
        <strain evidence="11 12">KUS-F28377</strain>
    </source>
</reference>
<dbReference type="GO" id="GO:0030687">
    <property type="term" value="C:preribosome, large subunit precursor"/>
    <property type="evidence" value="ECO:0007669"/>
    <property type="project" value="TreeGrafter"/>
</dbReference>
<dbReference type="STRING" id="101091.A0A1C7N552"/>
<evidence type="ECO:0000256" key="6">
    <source>
        <dbReference type="ARBA" id="ARBA00022771"/>
    </source>
</evidence>
<evidence type="ECO:0000256" key="5">
    <source>
        <dbReference type="ARBA" id="ARBA00022737"/>
    </source>
</evidence>
<keyword evidence="6" id="KW-0863">Zinc-finger</keyword>
<gene>
    <name evidence="11" type="ORF">A0J61_08164</name>
</gene>
<keyword evidence="5" id="KW-0677">Repeat</keyword>
<keyword evidence="4" id="KW-0479">Metal-binding</keyword>
<dbReference type="PANTHER" id="PTHR13182:SF8">
    <property type="entry name" value="CYTOPLASMIC 60S SUBUNIT BIOGENESIS FACTOR ZNF622"/>
    <property type="match status" value="1"/>
</dbReference>
<comment type="subcellular location">
    <subcellularLocation>
        <location evidence="1">Cytoplasm</location>
    </subcellularLocation>
</comment>
<dbReference type="InterPro" id="IPR013087">
    <property type="entry name" value="Znf_C2H2_type"/>
</dbReference>
<keyword evidence="3" id="KW-0690">Ribosome biogenesis</keyword>
<dbReference type="Pfam" id="PF12171">
    <property type="entry name" value="zf-C2H2_jaz"/>
    <property type="match status" value="1"/>
</dbReference>
<dbReference type="PROSITE" id="PS00028">
    <property type="entry name" value="ZINC_FINGER_C2H2_1"/>
    <property type="match status" value="2"/>
</dbReference>
<dbReference type="InterPro" id="IPR003604">
    <property type="entry name" value="Matrin/U1-like-C_Znf_C2H2"/>
</dbReference>
<evidence type="ECO:0000256" key="4">
    <source>
        <dbReference type="ARBA" id="ARBA00022723"/>
    </source>
</evidence>
<dbReference type="PANTHER" id="PTHR13182">
    <property type="entry name" value="ZINC FINGER PROTEIN 622"/>
    <property type="match status" value="1"/>
</dbReference>
<accession>A0A1C7N552</accession>
<dbReference type="GO" id="GO:0008270">
    <property type="term" value="F:zinc ion binding"/>
    <property type="evidence" value="ECO:0007669"/>
    <property type="project" value="UniProtKB-KW"/>
</dbReference>
<dbReference type="InterPro" id="IPR040025">
    <property type="entry name" value="Znf622/Rei1/Reh1"/>
</dbReference>
<dbReference type="Pfam" id="PF12756">
    <property type="entry name" value="zf-C2H2_2"/>
    <property type="match status" value="1"/>
</dbReference>
<keyword evidence="12" id="KW-1185">Reference proteome</keyword>
<keyword evidence="7" id="KW-0862">Zinc</keyword>
<evidence type="ECO:0000256" key="7">
    <source>
        <dbReference type="ARBA" id="ARBA00022833"/>
    </source>
</evidence>
<keyword evidence="2" id="KW-0963">Cytoplasm</keyword>
<dbReference type="SUPFAM" id="SSF57667">
    <property type="entry name" value="beta-beta-alpha zinc fingers"/>
    <property type="match status" value="3"/>
</dbReference>
<name>A0A1C7N552_9FUNG</name>
<evidence type="ECO:0000256" key="2">
    <source>
        <dbReference type="ARBA" id="ARBA00022490"/>
    </source>
</evidence>
<dbReference type="SMART" id="SM00451">
    <property type="entry name" value="ZnF_U1"/>
    <property type="match status" value="2"/>
</dbReference>
<dbReference type="InterPro" id="IPR041661">
    <property type="entry name" value="ZN622/Rei1/Reh1_Znf-C2H2"/>
</dbReference>
<evidence type="ECO:0000313" key="11">
    <source>
        <dbReference type="EMBL" id="OBZ83786.1"/>
    </source>
</evidence>
<dbReference type="AlphaFoldDB" id="A0A1C7N552"/>
<dbReference type="InterPro" id="IPR022755">
    <property type="entry name" value="Znf_C2H2_jaz"/>
</dbReference>
<evidence type="ECO:0000256" key="9">
    <source>
        <dbReference type="SAM" id="MobiDB-lite"/>
    </source>
</evidence>
<evidence type="ECO:0000256" key="8">
    <source>
        <dbReference type="ARBA" id="ARBA00034126"/>
    </source>
</evidence>
<sequence length="394" mass="45331">MQTENYYNSQHSNPLKPRNNLFTCLACQVAFPSTERQRAHYRTDWHKYNLKRKIAQLPSVTAEQFAQKVLAQQTKGKEEEERQGLVYECTICRKSYFSENAFSNHLMSKKHKDLEFQADKQAPSSPGLPSQRKEATLFSDAEDDLTDTETHSIVSSNADQPLSTERCLFCQMNNGDFETNLKHMHILHGFFLPDVEYLEDAPGLILYLAEKIDDAICLYCNGRGKEWKSPAAVRKHMLDKGHCKMAYDESENPEDLLNFYNFGHMSEEDFEAATIDTNPTPEDELVLASGERLGHRRFMRYYKQKVRRPSEEAVESHNSTMAITEDGGQDNPLPEPRNRKERRSKLAITDGGAMSNADILARLPEVVQKQQYRRQVSKRDNFVATARLRIQNPI</sequence>
<dbReference type="Gene3D" id="3.30.160.60">
    <property type="entry name" value="Classic Zinc Finger"/>
    <property type="match status" value="1"/>
</dbReference>
<evidence type="ECO:0000313" key="12">
    <source>
        <dbReference type="Proteomes" id="UP000093000"/>
    </source>
</evidence>
<dbReference type="InParanoid" id="A0A1C7N552"/>
<protein>
    <recommendedName>
        <fullName evidence="10">C2H2-type domain-containing protein</fullName>
    </recommendedName>
</protein>
<dbReference type="GO" id="GO:0042273">
    <property type="term" value="P:ribosomal large subunit biogenesis"/>
    <property type="evidence" value="ECO:0007669"/>
    <property type="project" value="TreeGrafter"/>
</dbReference>
<evidence type="ECO:0000259" key="10">
    <source>
        <dbReference type="PROSITE" id="PS00028"/>
    </source>
</evidence>
<evidence type="ECO:0000256" key="3">
    <source>
        <dbReference type="ARBA" id="ARBA00022517"/>
    </source>
</evidence>
<dbReference type="Proteomes" id="UP000093000">
    <property type="component" value="Unassembled WGS sequence"/>
</dbReference>
<comment type="similarity">
    <text evidence="8">Belongs to the REI1 family.</text>
</comment>
<feature type="domain" description="C2H2-type" evidence="10">
    <location>
        <begin position="24"/>
        <end position="46"/>
    </location>
</feature>
<dbReference type="EMBL" id="LUGH01000604">
    <property type="protein sequence ID" value="OBZ83786.1"/>
    <property type="molecule type" value="Genomic_DNA"/>
</dbReference>
<dbReference type="InterPro" id="IPR036236">
    <property type="entry name" value="Znf_C2H2_sf"/>
</dbReference>
<proteinExistence type="inferred from homology"/>
<organism evidence="11 12">
    <name type="scientific">Choanephora cucurbitarum</name>
    <dbReference type="NCBI Taxonomy" id="101091"/>
    <lineage>
        <taxon>Eukaryota</taxon>
        <taxon>Fungi</taxon>
        <taxon>Fungi incertae sedis</taxon>
        <taxon>Mucoromycota</taxon>
        <taxon>Mucoromycotina</taxon>
        <taxon>Mucoromycetes</taxon>
        <taxon>Mucorales</taxon>
        <taxon>Mucorineae</taxon>
        <taxon>Choanephoraceae</taxon>
        <taxon>Choanephoroideae</taxon>
        <taxon>Choanephora</taxon>
    </lineage>
</organism>